<dbReference type="InterPro" id="IPR049577">
    <property type="entry name" value="GMPP_N"/>
</dbReference>
<dbReference type="GO" id="GO:0005525">
    <property type="term" value="F:GTP binding"/>
    <property type="evidence" value="ECO:0007669"/>
    <property type="project" value="UniProtKB-KW"/>
</dbReference>
<dbReference type="GO" id="GO:0004475">
    <property type="term" value="F:mannose-1-phosphate guanylyltransferase (GTP) activity"/>
    <property type="evidence" value="ECO:0007669"/>
    <property type="project" value="UniProtKB-EC"/>
</dbReference>
<evidence type="ECO:0000313" key="11">
    <source>
        <dbReference type="Proteomes" id="UP000183952"/>
    </source>
</evidence>
<keyword evidence="4 10" id="KW-0548">Nucleotidyltransferase</keyword>
<evidence type="ECO:0000256" key="2">
    <source>
        <dbReference type="ARBA" id="ARBA00012387"/>
    </source>
</evidence>
<evidence type="ECO:0000256" key="7">
    <source>
        <dbReference type="ARBA" id="ARBA00047343"/>
    </source>
</evidence>
<dbReference type="STRING" id="1121331.SAMN02745248_02327"/>
<evidence type="ECO:0000259" key="9">
    <source>
        <dbReference type="Pfam" id="PF22640"/>
    </source>
</evidence>
<dbReference type="Pfam" id="PF00483">
    <property type="entry name" value="NTP_transferase"/>
    <property type="match status" value="1"/>
</dbReference>
<comment type="similarity">
    <text evidence="1">Belongs to the mannose-6-phosphate isomerase type 2 family.</text>
</comment>
<evidence type="ECO:0000256" key="4">
    <source>
        <dbReference type="ARBA" id="ARBA00022695"/>
    </source>
</evidence>
<accession>A0A1M6RMA0</accession>
<organism evidence="10 11">
    <name type="scientific">Hathewaya proteolytica DSM 3090</name>
    <dbReference type="NCBI Taxonomy" id="1121331"/>
    <lineage>
        <taxon>Bacteria</taxon>
        <taxon>Bacillati</taxon>
        <taxon>Bacillota</taxon>
        <taxon>Clostridia</taxon>
        <taxon>Eubacteriales</taxon>
        <taxon>Clostridiaceae</taxon>
        <taxon>Hathewaya</taxon>
    </lineage>
</organism>
<dbReference type="GO" id="GO:0009298">
    <property type="term" value="P:GDP-mannose biosynthetic process"/>
    <property type="evidence" value="ECO:0007669"/>
    <property type="project" value="TreeGrafter"/>
</dbReference>
<keyword evidence="6" id="KW-0342">GTP-binding</keyword>
<feature type="domain" description="Nucleotidyl transferase" evidence="8">
    <location>
        <begin position="4"/>
        <end position="279"/>
    </location>
</feature>
<dbReference type="OrthoDB" id="9806359at2"/>
<gene>
    <name evidence="10" type="ORF">SAMN02745248_02327</name>
</gene>
<dbReference type="PANTHER" id="PTHR46390">
    <property type="entry name" value="MANNOSE-1-PHOSPHATE GUANYLYLTRANSFERASE"/>
    <property type="match status" value="1"/>
</dbReference>
<keyword evidence="5" id="KW-0547">Nucleotide-binding</keyword>
<dbReference type="InterPro" id="IPR051161">
    <property type="entry name" value="Mannose-6P_isomerase_type2"/>
</dbReference>
<keyword evidence="11" id="KW-1185">Reference proteome</keyword>
<dbReference type="RefSeq" id="WP_072904248.1">
    <property type="nucleotide sequence ID" value="NZ_FRAD01000023.1"/>
</dbReference>
<sequence>MLYALILAGGKGTRLYPLSRNENPKQFLNVINDKTFLENTIERISPIVPRENIFIVTNELYYDKICGILPYINKSNIFIEPYNKETATCIGFSAIKLLKRDNDATMIVLPSDHHIENVKEFQDCVNQAVSIATKRRGIVTMGVNPDRPETGYGYIQMGDRVDSNIPTYRVERFLEKPNVEVAKDLLCKGDYLWNSGMFVWRADVFLREMEKYLPKMYKRLMMIYESIDSDKESEVTKEQYELIEGISVDFGIMQKTRKAYVVKCSFPWDDIGSYAALGRFMKQFRGNNIKGKVYMEDSEDCSVFADKRLVIGFGVSKLVIVDTGDVILVMNKDKDQEIKHLVTKLKEESDFEEFL</sequence>
<dbReference type="InterPro" id="IPR029044">
    <property type="entry name" value="Nucleotide-diphossugar_trans"/>
</dbReference>
<evidence type="ECO:0000256" key="3">
    <source>
        <dbReference type="ARBA" id="ARBA00022679"/>
    </source>
</evidence>
<evidence type="ECO:0000313" key="10">
    <source>
        <dbReference type="EMBL" id="SHK33574.1"/>
    </source>
</evidence>
<dbReference type="InterPro" id="IPR054566">
    <property type="entry name" value="ManC/GMP-like_b-helix"/>
</dbReference>
<dbReference type="Proteomes" id="UP000183952">
    <property type="component" value="Unassembled WGS sequence"/>
</dbReference>
<evidence type="ECO:0000259" key="8">
    <source>
        <dbReference type="Pfam" id="PF00483"/>
    </source>
</evidence>
<dbReference type="SUPFAM" id="SSF53448">
    <property type="entry name" value="Nucleotide-diphospho-sugar transferases"/>
    <property type="match status" value="1"/>
</dbReference>
<dbReference type="EMBL" id="FRAD01000023">
    <property type="protein sequence ID" value="SHK33574.1"/>
    <property type="molecule type" value="Genomic_DNA"/>
</dbReference>
<evidence type="ECO:0000256" key="5">
    <source>
        <dbReference type="ARBA" id="ARBA00022741"/>
    </source>
</evidence>
<proteinExistence type="inferred from homology"/>
<comment type="catalytic activity">
    <reaction evidence="7">
        <text>alpha-D-mannose 1-phosphate + GTP + H(+) = GDP-alpha-D-mannose + diphosphate</text>
        <dbReference type="Rhea" id="RHEA:15229"/>
        <dbReference type="ChEBI" id="CHEBI:15378"/>
        <dbReference type="ChEBI" id="CHEBI:33019"/>
        <dbReference type="ChEBI" id="CHEBI:37565"/>
        <dbReference type="ChEBI" id="CHEBI:57527"/>
        <dbReference type="ChEBI" id="CHEBI:58409"/>
        <dbReference type="EC" id="2.7.7.13"/>
    </reaction>
</comment>
<keyword evidence="3 10" id="KW-0808">Transferase</keyword>
<dbReference type="SUPFAM" id="SSF159283">
    <property type="entry name" value="Guanosine diphospho-D-mannose pyrophosphorylase/mannose-6-phosphate isomerase linker domain"/>
    <property type="match status" value="1"/>
</dbReference>
<protein>
    <recommendedName>
        <fullName evidence="2">mannose-1-phosphate guanylyltransferase</fullName>
        <ecNumber evidence="2">2.7.7.13</ecNumber>
    </recommendedName>
</protein>
<dbReference type="PANTHER" id="PTHR46390:SF1">
    <property type="entry name" value="MANNOSE-1-PHOSPHATE GUANYLYLTRANSFERASE"/>
    <property type="match status" value="1"/>
</dbReference>
<name>A0A1M6RMA0_9CLOT</name>
<feature type="domain" description="MannoseP isomerase/GMP-like beta-helix" evidence="9">
    <location>
        <begin position="297"/>
        <end position="345"/>
    </location>
</feature>
<dbReference type="AlphaFoldDB" id="A0A1M6RMA0"/>
<dbReference type="Pfam" id="PF22640">
    <property type="entry name" value="ManC_GMP_beta-helix"/>
    <property type="match status" value="1"/>
</dbReference>
<dbReference type="Gene3D" id="3.90.550.10">
    <property type="entry name" value="Spore Coat Polysaccharide Biosynthesis Protein SpsA, Chain A"/>
    <property type="match status" value="1"/>
</dbReference>
<dbReference type="EC" id="2.7.7.13" evidence="2"/>
<evidence type="ECO:0000256" key="6">
    <source>
        <dbReference type="ARBA" id="ARBA00023134"/>
    </source>
</evidence>
<evidence type="ECO:0000256" key="1">
    <source>
        <dbReference type="ARBA" id="ARBA00006115"/>
    </source>
</evidence>
<reference evidence="10 11" key="1">
    <citation type="submission" date="2016-11" db="EMBL/GenBank/DDBJ databases">
        <authorList>
            <person name="Jaros S."/>
            <person name="Januszkiewicz K."/>
            <person name="Wedrychowicz H."/>
        </authorList>
    </citation>
    <scope>NUCLEOTIDE SEQUENCE [LARGE SCALE GENOMIC DNA]</scope>
    <source>
        <strain evidence="10 11">DSM 3090</strain>
    </source>
</reference>
<dbReference type="FunFam" id="3.90.550.10:FF:000046">
    <property type="entry name" value="Mannose-1-phosphate guanylyltransferase (GDP)"/>
    <property type="match status" value="1"/>
</dbReference>
<dbReference type="InterPro" id="IPR005835">
    <property type="entry name" value="NTP_transferase_dom"/>
</dbReference>
<dbReference type="CDD" id="cd02509">
    <property type="entry name" value="GDP-M1P_Guanylyltransferase"/>
    <property type="match status" value="1"/>
</dbReference>